<protein>
    <submittedName>
        <fullName evidence="9">Sugar ABC transporter permease</fullName>
    </submittedName>
</protein>
<dbReference type="PROSITE" id="PS50928">
    <property type="entry name" value="ABC_TM1"/>
    <property type="match status" value="1"/>
</dbReference>
<dbReference type="Pfam" id="PF00528">
    <property type="entry name" value="BPD_transp_1"/>
    <property type="match status" value="1"/>
</dbReference>
<organism evidence="9 10">
    <name type="scientific">Chelativorans salis</name>
    <dbReference type="NCBI Taxonomy" id="2978478"/>
    <lineage>
        <taxon>Bacteria</taxon>
        <taxon>Pseudomonadati</taxon>
        <taxon>Pseudomonadota</taxon>
        <taxon>Alphaproteobacteria</taxon>
        <taxon>Hyphomicrobiales</taxon>
        <taxon>Phyllobacteriaceae</taxon>
        <taxon>Chelativorans</taxon>
    </lineage>
</organism>
<feature type="transmembrane region" description="Helical" evidence="7">
    <location>
        <begin position="178"/>
        <end position="203"/>
    </location>
</feature>
<sequence>MNEAGTVVETAETRGGNASTGTLKAWRLPAPVLLLLPAFVVLAAVVVVPLLLSLYSSFTPFRLTRPDSIWTFIGFRNYERLFTDWEFWVAFGRTVLLLTVALNLEMVLGLGLALLVEKATRGQRILRTIMMFPMMFSPVLVGFQFKFMFNDNVGLINNALQALGLTDRAIPWLIDGTLAFIAILTAEVWSSTAVFAIFILAGLMAMPREPVEAARVDGCTPWQTFRYVTWPYLMPFAFIAMTIRSLDIARAYDIVKIMTDGGPAKRTEILWTLIARTGYSDARMGLANAMAYVAILLSIVFTALFFRQLAKARAQVAAEW</sequence>
<evidence type="ECO:0000256" key="2">
    <source>
        <dbReference type="ARBA" id="ARBA00022448"/>
    </source>
</evidence>
<feature type="transmembrane region" description="Helical" evidence="7">
    <location>
        <begin position="128"/>
        <end position="149"/>
    </location>
</feature>
<feature type="domain" description="ABC transmembrane type-1" evidence="8">
    <location>
        <begin position="91"/>
        <end position="305"/>
    </location>
</feature>
<evidence type="ECO:0000259" key="8">
    <source>
        <dbReference type="PROSITE" id="PS50928"/>
    </source>
</evidence>
<dbReference type="InterPro" id="IPR000515">
    <property type="entry name" value="MetI-like"/>
</dbReference>
<feature type="transmembrane region" description="Helical" evidence="7">
    <location>
        <begin position="289"/>
        <end position="306"/>
    </location>
</feature>
<feature type="transmembrane region" description="Helical" evidence="7">
    <location>
        <begin position="224"/>
        <end position="243"/>
    </location>
</feature>
<dbReference type="RefSeq" id="WP_260905306.1">
    <property type="nucleotide sequence ID" value="NZ_JAOCZP010000006.1"/>
</dbReference>
<dbReference type="Gene3D" id="1.10.3720.10">
    <property type="entry name" value="MetI-like"/>
    <property type="match status" value="1"/>
</dbReference>
<comment type="subcellular location">
    <subcellularLocation>
        <location evidence="1 7">Cell membrane</location>
        <topology evidence="1 7">Multi-pass membrane protein</topology>
    </subcellularLocation>
</comment>
<feature type="transmembrane region" description="Helical" evidence="7">
    <location>
        <begin position="95"/>
        <end position="116"/>
    </location>
</feature>
<evidence type="ECO:0000256" key="3">
    <source>
        <dbReference type="ARBA" id="ARBA00022475"/>
    </source>
</evidence>
<comment type="caution">
    <text evidence="9">The sequence shown here is derived from an EMBL/GenBank/DDBJ whole genome shotgun (WGS) entry which is preliminary data.</text>
</comment>
<dbReference type="InterPro" id="IPR035906">
    <property type="entry name" value="MetI-like_sf"/>
</dbReference>
<dbReference type="SUPFAM" id="SSF161098">
    <property type="entry name" value="MetI-like"/>
    <property type="match status" value="1"/>
</dbReference>
<evidence type="ECO:0000256" key="7">
    <source>
        <dbReference type="RuleBase" id="RU363032"/>
    </source>
</evidence>
<evidence type="ECO:0000313" key="10">
    <source>
        <dbReference type="Proteomes" id="UP001320831"/>
    </source>
</evidence>
<evidence type="ECO:0000256" key="5">
    <source>
        <dbReference type="ARBA" id="ARBA00022989"/>
    </source>
</evidence>
<reference evidence="9 10" key="1">
    <citation type="submission" date="2022-09" db="EMBL/GenBank/DDBJ databases">
        <title>Chelativorans salina sp. nov., a novel slightly halophilic bacterium isolated from a saline lake sediment enrichment.</title>
        <authorList>
            <person name="Gao L."/>
            <person name="Fang B.-Z."/>
            <person name="Li W.-J."/>
        </authorList>
    </citation>
    <scope>NUCLEOTIDE SEQUENCE [LARGE SCALE GENOMIC DNA]</scope>
    <source>
        <strain evidence="9 10">EGI FJ00035</strain>
    </source>
</reference>
<keyword evidence="10" id="KW-1185">Reference proteome</keyword>
<comment type="similarity">
    <text evidence="7">Belongs to the binding-protein-dependent transport system permease family.</text>
</comment>
<evidence type="ECO:0000256" key="4">
    <source>
        <dbReference type="ARBA" id="ARBA00022692"/>
    </source>
</evidence>
<gene>
    <name evidence="9" type="ORF">N5A92_18400</name>
</gene>
<dbReference type="PANTHER" id="PTHR30193">
    <property type="entry name" value="ABC TRANSPORTER PERMEASE PROTEIN"/>
    <property type="match status" value="1"/>
</dbReference>
<dbReference type="CDD" id="cd06261">
    <property type="entry name" value="TM_PBP2"/>
    <property type="match status" value="1"/>
</dbReference>
<name>A0ABT2LTQ9_9HYPH</name>
<dbReference type="PANTHER" id="PTHR30193:SF37">
    <property type="entry name" value="INNER MEMBRANE ABC TRANSPORTER PERMEASE PROTEIN YCJO"/>
    <property type="match status" value="1"/>
</dbReference>
<keyword evidence="4 7" id="KW-0812">Transmembrane</keyword>
<proteinExistence type="inferred from homology"/>
<accession>A0ABT2LTQ9</accession>
<dbReference type="Proteomes" id="UP001320831">
    <property type="component" value="Unassembled WGS sequence"/>
</dbReference>
<evidence type="ECO:0000256" key="1">
    <source>
        <dbReference type="ARBA" id="ARBA00004651"/>
    </source>
</evidence>
<keyword evidence="3" id="KW-1003">Cell membrane</keyword>
<evidence type="ECO:0000256" key="6">
    <source>
        <dbReference type="ARBA" id="ARBA00023136"/>
    </source>
</evidence>
<dbReference type="EMBL" id="JAOCZP010000006">
    <property type="protein sequence ID" value="MCT7376993.1"/>
    <property type="molecule type" value="Genomic_DNA"/>
</dbReference>
<evidence type="ECO:0000313" key="9">
    <source>
        <dbReference type="EMBL" id="MCT7376993.1"/>
    </source>
</evidence>
<keyword evidence="2 7" id="KW-0813">Transport</keyword>
<dbReference type="InterPro" id="IPR051393">
    <property type="entry name" value="ABC_transporter_permease"/>
</dbReference>
<keyword evidence="5 7" id="KW-1133">Transmembrane helix</keyword>
<feature type="transmembrane region" description="Helical" evidence="7">
    <location>
        <begin position="32"/>
        <end position="55"/>
    </location>
</feature>
<keyword evidence="6 7" id="KW-0472">Membrane</keyword>